<comment type="caution">
    <text evidence="1">The sequence shown here is derived from an EMBL/GenBank/DDBJ whole genome shotgun (WGS) entry which is preliminary data.</text>
</comment>
<proteinExistence type="predicted"/>
<accession>A0AAV5N0T0</accession>
<gene>
    <name evidence="1" type="ORF">SOASR030_18330</name>
</gene>
<dbReference type="EMBL" id="BRLH01000003">
    <property type="protein sequence ID" value="GKX55721.1"/>
    <property type="molecule type" value="Genomic_DNA"/>
</dbReference>
<organism evidence="1 2">
    <name type="scientific">Leminorella grimontii</name>
    <dbReference type="NCBI Taxonomy" id="82981"/>
    <lineage>
        <taxon>Bacteria</taxon>
        <taxon>Pseudomonadati</taxon>
        <taxon>Pseudomonadota</taxon>
        <taxon>Gammaproteobacteria</taxon>
        <taxon>Enterobacterales</taxon>
        <taxon>Budviciaceae</taxon>
        <taxon>Leminorella</taxon>
    </lineage>
</organism>
<name>A0AAV5N0T0_9GAMM</name>
<reference evidence="1" key="1">
    <citation type="submission" date="2022-06" db="EMBL/GenBank/DDBJ databases">
        <title>Draft genome sequences of Leminorella grimontii str. JCM5902.</title>
        <authorList>
            <person name="Wakabayashi Y."/>
            <person name="Kojima K."/>
        </authorList>
    </citation>
    <scope>NUCLEOTIDE SEQUENCE</scope>
    <source>
        <strain evidence="1">JCM 5902</strain>
    </source>
</reference>
<evidence type="ECO:0000313" key="2">
    <source>
        <dbReference type="Proteomes" id="UP001058124"/>
    </source>
</evidence>
<dbReference type="Proteomes" id="UP001058124">
    <property type="component" value="Unassembled WGS sequence"/>
</dbReference>
<evidence type="ECO:0000313" key="1">
    <source>
        <dbReference type="EMBL" id="GKX55721.1"/>
    </source>
</evidence>
<dbReference type="AlphaFoldDB" id="A0AAV5N0T0"/>
<sequence length="43" mass="4482">MALTNRNAITVFALTLSPIGATGVSEASVSGTEGRERYLLSAR</sequence>
<protein>
    <submittedName>
        <fullName evidence="1">Uncharacterized protein</fullName>
    </submittedName>
</protein>
<keyword evidence="2" id="KW-1185">Reference proteome</keyword>